<keyword evidence="9 13" id="KW-1133">Transmembrane helix</keyword>
<evidence type="ECO:0000256" key="11">
    <source>
        <dbReference type="ARBA" id="ARBA00023136"/>
    </source>
</evidence>
<comment type="caution">
    <text evidence="15">The sequence shown here is derived from an EMBL/GenBank/DDBJ whole genome shotgun (WGS) entry which is preliminary data.</text>
</comment>
<evidence type="ECO:0000259" key="14">
    <source>
        <dbReference type="Pfam" id="PF01292"/>
    </source>
</evidence>
<evidence type="ECO:0000256" key="8">
    <source>
        <dbReference type="ARBA" id="ARBA00022982"/>
    </source>
</evidence>
<keyword evidence="16" id="KW-1185">Reference proteome</keyword>
<evidence type="ECO:0000256" key="12">
    <source>
        <dbReference type="ARBA" id="ARBA00037975"/>
    </source>
</evidence>
<dbReference type="Gene3D" id="1.20.950.20">
    <property type="entry name" value="Transmembrane di-heme cytochromes, Chain C"/>
    <property type="match status" value="2"/>
</dbReference>
<dbReference type="PANTHER" id="PTHR30529:SF6">
    <property type="entry name" value="BLL0291 PROTEIN"/>
    <property type="match status" value="1"/>
</dbReference>
<dbReference type="GO" id="GO:0020037">
    <property type="term" value="F:heme binding"/>
    <property type="evidence" value="ECO:0007669"/>
    <property type="project" value="TreeGrafter"/>
</dbReference>
<dbReference type="GO" id="GO:0005886">
    <property type="term" value="C:plasma membrane"/>
    <property type="evidence" value="ECO:0007669"/>
    <property type="project" value="UniProtKB-SubCell"/>
</dbReference>
<dbReference type="InterPro" id="IPR011577">
    <property type="entry name" value="Cyt_b561_bac/Ni-Hgenase"/>
</dbReference>
<dbReference type="EMBL" id="JABEQD010000002">
    <property type="protein sequence ID" value="MBB2167305.1"/>
    <property type="molecule type" value="Genomic_DNA"/>
</dbReference>
<evidence type="ECO:0000256" key="7">
    <source>
        <dbReference type="ARBA" id="ARBA00022723"/>
    </source>
</evidence>
<feature type="domain" description="Cytochrome b561 bacterial/Ni-hydrogenase" evidence="14">
    <location>
        <begin position="6"/>
        <end position="176"/>
    </location>
</feature>
<evidence type="ECO:0000256" key="6">
    <source>
        <dbReference type="ARBA" id="ARBA00022692"/>
    </source>
</evidence>
<evidence type="ECO:0000256" key="5">
    <source>
        <dbReference type="ARBA" id="ARBA00022617"/>
    </source>
</evidence>
<keyword evidence="3" id="KW-0813">Transport</keyword>
<evidence type="ECO:0000256" key="10">
    <source>
        <dbReference type="ARBA" id="ARBA00023004"/>
    </source>
</evidence>
<feature type="transmembrane region" description="Helical" evidence="13">
    <location>
        <begin position="142"/>
        <end position="165"/>
    </location>
</feature>
<keyword evidence="5" id="KW-0349">Heme</keyword>
<evidence type="ECO:0000256" key="9">
    <source>
        <dbReference type="ARBA" id="ARBA00022989"/>
    </source>
</evidence>
<keyword evidence="11 13" id="KW-0472">Membrane</keyword>
<sequence length="187" mass="20673">MHPVEHFSLFARVLHWLMAVMILAMLFIGIIMVTTVEPAYHRLVDLHRPLGISILLLAVVRLVNRWLIRVPPLPNTLPPILRLAARLSHIVLYALMIGLPLVGWGMLSAGAYPVVMWPGFVLPPILPHDPALFAALRRLHTWLALILFGVVLVHLAAALMHGLLLRDDVLPSMTGGRGNRTADDSAS</sequence>
<protein>
    <submittedName>
        <fullName evidence="15">Cytochrome b</fullName>
    </submittedName>
</protein>
<evidence type="ECO:0000256" key="3">
    <source>
        <dbReference type="ARBA" id="ARBA00022448"/>
    </source>
</evidence>
<comment type="cofactor">
    <cofactor evidence="1">
        <name>heme b</name>
        <dbReference type="ChEBI" id="CHEBI:60344"/>
    </cofactor>
</comment>
<dbReference type="Proteomes" id="UP000559860">
    <property type="component" value="Unassembled WGS sequence"/>
</dbReference>
<name>A0A7W4IQN9_9PROT</name>
<keyword evidence="10" id="KW-0408">Iron</keyword>
<accession>A0A7W4IQN9</accession>
<feature type="transmembrane region" description="Helical" evidence="13">
    <location>
        <begin position="12"/>
        <end position="34"/>
    </location>
</feature>
<organism evidence="15 16">
    <name type="scientific">Gluconacetobacter aggeris</name>
    <dbReference type="NCBI Taxonomy" id="1286186"/>
    <lineage>
        <taxon>Bacteria</taxon>
        <taxon>Pseudomonadati</taxon>
        <taxon>Pseudomonadota</taxon>
        <taxon>Alphaproteobacteria</taxon>
        <taxon>Acetobacterales</taxon>
        <taxon>Acetobacteraceae</taxon>
        <taxon>Gluconacetobacter</taxon>
    </lineage>
</organism>
<dbReference type="GO" id="GO:0022904">
    <property type="term" value="P:respiratory electron transport chain"/>
    <property type="evidence" value="ECO:0007669"/>
    <property type="project" value="InterPro"/>
</dbReference>
<feature type="transmembrane region" description="Helical" evidence="13">
    <location>
        <begin position="90"/>
        <end position="112"/>
    </location>
</feature>
<evidence type="ECO:0000313" key="15">
    <source>
        <dbReference type="EMBL" id="MBB2167305.1"/>
    </source>
</evidence>
<reference evidence="15 16" key="1">
    <citation type="submission" date="2020-04" db="EMBL/GenBank/DDBJ databases">
        <title>Description of novel Gluconacetobacter.</title>
        <authorList>
            <person name="Sombolestani A."/>
        </authorList>
    </citation>
    <scope>NUCLEOTIDE SEQUENCE [LARGE SCALE GENOMIC DNA]</scope>
    <source>
        <strain evidence="15 16">LMG 27801</strain>
    </source>
</reference>
<feature type="transmembrane region" description="Helical" evidence="13">
    <location>
        <begin position="46"/>
        <end position="63"/>
    </location>
</feature>
<dbReference type="GO" id="GO:0046872">
    <property type="term" value="F:metal ion binding"/>
    <property type="evidence" value="ECO:0007669"/>
    <property type="project" value="UniProtKB-KW"/>
</dbReference>
<dbReference type="SUPFAM" id="SSF81342">
    <property type="entry name" value="Transmembrane di-heme cytochromes"/>
    <property type="match status" value="1"/>
</dbReference>
<dbReference type="InterPro" id="IPR052168">
    <property type="entry name" value="Cytochrome_b561_oxidase"/>
</dbReference>
<dbReference type="PANTHER" id="PTHR30529">
    <property type="entry name" value="CYTOCHROME B561"/>
    <property type="match status" value="1"/>
</dbReference>
<keyword evidence="6 13" id="KW-0812">Transmembrane</keyword>
<evidence type="ECO:0000256" key="2">
    <source>
        <dbReference type="ARBA" id="ARBA00004651"/>
    </source>
</evidence>
<evidence type="ECO:0000256" key="1">
    <source>
        <dbReference type="ARBA" id="ARBA00001970"/>
    </source>
</evidence>
<comment type="similarity">
    <text evidence="12">Belongs to the cytochrome b561 family.</text>
</comment>
<dbReference type="InterPro" id="IPR016174">
    <property type="entry name" value="Di-haem_cyt_TM"/>
</dbReference>
<keyword evidence="7" id="KW-0479">Metal-binding</keyword>
<keyword evidence="8" id="KW-0249">Electron transport</keyword>
<evidence type="ECO:0000256" key="4">
    <source>
        <dbReference type="ARBA" id="ARBA00022475"/>
    </source>
</evidence>
<evidence type="ECO:0000256" key="13">
    <source>
        <dbReference type="SAM" id="Phobius"/>
    </source>
</evidence>
<keyword evidence="4" id="KW-1003">Cell membrane</keyword>
<gene>
    <name evidence="15" type="ORF">HLH36_02860</name>
</gene>
<dbReference type="GO" id="GO:0009055">
    <property type="term" value="F:electron transfer activity"/>
    <property type="evidence" value="ECO:0007669"/>
    <property type="project" value="InterPro"/>
</dbReference>
<dbReference type="Pfam" id="PF01292">
    <property type="entry name" value="Ni_hydr_CYTB"/>
    <property type="match status" value="1"/>
</dbReference>
<proteinExistence type="inferred from homology"/>
<evidence type="ECO:0000313" key="16">
    <source>
        <dbReference type="Proteomes" id="UP000559860"/>
    </source>
</evidence>
<comment type="subcellular location">
    <subcellularLocation>
        <location evidence="2">Cell membrane</location>
        <topology evidence="2">Multi-pass membrane protein</topology>
    </subcellularLocation>
</comment>
<dbReference type="AlphaFoldDB" id="A0A7W4IQN9"/>